<protein>
    <submittedName>
        <fullName evidence="3">Uncharacterized protein</fullName>
    </submittedName>
</protein>
<organism evidence="3 4">
    <name type="scientific">Mycena maculata</name>
    <dbReference type="NCBI Taxonomy" id="230809"/>
    <lineage>
        <taxon>Eukaryota</taxon>
        <taxon>Fungi</taxon>
        <taxon>Dikarya</taxon>
        <taxon>Basidiomycota</taxon>
        <taxon>Agaricomycotina</taxon>
        <taxon>Agaricomycetes</taxon>
        <taxon>Agaricomycetidae</taxon>
        <taxon>Agaricales</taxon>
        <taxon>Marasmiineae</taxon>
        <taxon>Mycenaceae</taxon>
        <taxon>Mycena</taxon>
    </lineage>
</organism>
<sequence>MLALLPVMLAVQTTLASPSRVQNILPRQSLTPTAGCVDACTPLENALSSATTLASLCTSAVINGYAECYDCLVAAGAVAQDAAQDTVDDYVSGCDDEGFTVNGATVSAGSDSGSTATSLGGGSETTSTSLGGGLETTSTSLDSGSGTSVDTAITAIDTATTAAKTTSTGSSSNTGSSSGDKSGGDTSGSGFKLNDGTRLSPGYYMGATSSFSVLCVFVLWNL</sequence>
<feature type="region of interest" description="Disordered" evidence="1">
    <location>
        <begin position="105"/>
        <end position="146"/>
    </location>
</feature>
<dbReference type="EMBL" id="JARJLG010000110">
    <property type="protein sequence ID" value="KAJ7743909.1"/>
    <property type="molecule type" value="Genomic_DNA"/>
</dbReference>
<evidence type="ECO:0000256" key="2">
    <source>
        <dbReference type="SAM" id="SignalP"/>
    </source>
</evidence>
<keyword evidence="2" id="KW-0732">Signal</keyword>
<name>A0AAD7N4D5_9AGAR</name>
<gene>
    <name evidence="3" type="ORF">DFH07DRAFT_963921</name>
</gene>
<proteinExistence type="predicted"/>
<dbReference type="Proteomes" id="UP001215280">
    <property type="component" value="Unassembled WGS sequence"/>
</dbReference>
<reference evidence="3" key="1">
    <citation type="submission" date="2023-03" db="EMBL/GenBank/DDBJ databases">
        <title>Massive genome expansion in bonnet fungi (Mycena s.s.) driven by repeated elements and novel gene families across ecological guilds.</title>
        <authorList>
            <consortium name="Lawrence Berkeley National Laboratory"/>
            <person name="Harder C.B."/>
            <person name="Miyauchi S."/>
            <person name="Viragh M."/>
            <person name="Kuo A."/>
            <person name="Thoen E."/>
            <person name="Andreopoulos B."/>
            <person name="Lu D."/>
            <person name="Skrede I."/>
            <person name="Drula E."/>
            <person name="Henrissat B."/>
            <person name="Morin E."/>
            <person name="Kohler A."/>
            <person name="Barry K."/>
            <person name="LaButti K."/>
            <person name="Morin E."/>
            <person name="Salamov A."/>
            <person name="Lipzen A."/>
            <person name="Mereny Z."/>
            <person name="Hegedus B."/>
            <person name="Baldrian P."/>
            <person name="Stursova M."/>
            <person name="Weitz H."/>
            <person name="Taylor A."/>
            <person name="Grigoriev I.V."/>
            <person name="Nagy L.G."/>
            <person name="Martin F."/>
            <person name="Kauserud H."/>
        </authorList>
    </citation>
    <scope>NUCLEOTIDE SEQUENCE</scope>
    <source>
        <strain evidence="3">CBHHK188m</strain>
    </source>
</reference>
<feature type="region of interest" description="Disordered" evidence="1">
    <location>
        <begin position="164"/>
        <end position="192"/>
    </location>
</feature>
<evidence type="ECO:0000256" key="1">
    <source>
        <dbReference type="SAM" id="MobiDB-lite"/>
    </source>
</evidence>
<dbReference type="AlphaFoldDB" id="A0AAD7N4D5"/>
<keyword evidence="4" id="KW-1185">Reference proteome</keyword>
<comment type="caution">
    <text evidence="3">The sequence shown here is derived from an EMBL/GenBank/DDBJ whole genome shotgun (WGS) entry which is preliminary data.</text>
</comment>
<evidence type="ECO:0000313" key="3">
    <source>
        <dbReference type="EMBL" id="KAJ7743909.1"/>
    </source>
</evidence>
<feature type="signal peptide" evidence="2">
    <location>
        <begin position="1"/>
        <end position="16"/>
    </location>
</feature>
<accession>A0AAD7N4D5</accession>
<evidence type="ECO:0000313" key="4">
    <source>
        <dbReference type="Proteomes" id="UP001215280"/>
    </source>
</evidence>
<feature type="chain" id="PRO_5042156375" evidence="2">
    <location>
        <begin position="17"/>
        <end position="222"/>
    </location>
</feature>
<feature type="compositionally biased region" description="Low complexity" evidence="1">
    <location>
        <begin position="164"/>
        <end position="180"/>
    </location>
</feature>